<gene>
    <name evidence="12" type="ORF">FE263_03795</name>
</gene>
<accession>A0A5R9J9N3</accession>
<dbReference type="GO" id="GO:0015386">
    <property type="term" value="F:potassium:proton antiporter activity"/>
    <property type="evidence" value="ECO:0007669"/>
    <property type="project" value="TreeGrafter"/>
</dbReference>
<evidence type="ECO:0000256" key="3">
    <source>
        <dbReference type="ARBA" id="ARBA00022475"/>
    </source>
</evidence>
<feature type="transmembrane region" description="Helical" evidence="10">
    <location>
        <begin position="56"/>
        <end position="75"/>
    </location>
</feature>
<keyword evidence="3" id="KW-1003">Cell membrane</keyword>
<dbReference type="InterPro" id="IPR006153">
    <property type="entry name" value="Cation/H_exchanger_TM"/>
</dbReference>
<feature type="transmembrane region" description="Helical" evidence="10">
    <location>
        <begin position="383"/>
        <end position="404"/>
    </location>
</feature>
<dbReference type="RefSeq" id="WP_138324575.1">
    <property type="nucleotide sequence ID" value="NZ_VCDI01000001.1"/>
</dbReference>
<evidence type="ECO:0000313" key="12">
    <source>
        <dbReference type="EMBL" id="TLU74324.1"/>
    </source>
</evidence>
<dbReference type="InterPro" id="IPR018422">
    <property type="entry name" value="Cation/H_exchanger_CPA1"/>
</dbReference>
<keyword evidence="10" id="KW-0050">Antiport</keyword>
<comment type="similarity">
    <text evidence="10">Belongs to the monovalent cation:proton antiporter 1 (CPA1) transporter (TC 2.A.36) family.</text>
</comment>
<proteinExistence type="inferred from homology"/>
<keyword evidence="6 10" id="KW-0915">Sodium</keyword>
<evidence type="ECO:0000313" key="13">
    <source>
        <dbReference type="Proteomes" id="UP000305654"/>
    </source>
</evidence>
<evidence type="ECO:0000256" key="7">
    <source>
        <dbReference type="ARBA" id="ARBA00023065"/>
    </source>
</evidence>
<reference evidence="12 13" key="1">
    <citation type="submission" date="2019-05" db="EMBL/GenBank/DDBJ databases">
        <authorList>
            <person name="Pankratov T."/>
            <person name="Grouzdev D."/>
        </authorList>
    </citation>
    <scope>NUCLEOTIDE SEQUENCE [LARGE SCALE GENOMIC DNA]</scope>
    <source>
        <strain evidence="12 13">KEBCLARHB70R</strain>
    </source>
</reference>
<dbReference type="NCBIfam" id="TIGR00831">
    <property type="entry name" value="a_cpa1"/>
    <property type="match status" value="1"/>
</dbReference>
<comment type="caution">
    <text evidence="12">The sequence shown here is derived from an EMBL/GenBank/DDBJ whole genome shotgun (WGS) entry which is preliminary data.</text>
</comment>
<keyword evidence="2 10" id="KW-0813">Transport</keyword>
<evidence type="ECO:0000256" key="6">
    <source>
        <dbReference type="ARBA" id="ARBA00023053"/>
    </source>
</evidence>
<dbReference type="EMBL" id="VCDI01000001">
    <property type="protein sequence ID" value="TLU74324.1"/>
    <property type="molecule type" value="Genomic_DNA"/>
</dbReference>
<dbReference type="GO" id="GO:0098719">
    <property type="term" value="P:sodium ion import across plasma membrane"/>
    <property type="evidence" value="ECO:0007669"/>
    <property type="project" value="TreeGrafter"/>
</dbReference>
<comment type="function">
    <text evidence="10">Na(+)/H(+) antiporter that extrudes sodium in exchange for external protons.</text>
</comment>
<keyword evidence="4 10" id="KW-0812">Transmembrane</keyword>
<dbReference type="Pfam" id="PF00999">
    <property type="entry name" value="Na_H_Exchanger"/>
    <property type="match status" value="1"/>
</dbReference>
<keyword evidence="7 10" id="KW-0406">Ion transport</keyword>
<evidence type="ECO:0000259" key="11">
    <source>
        <dbReference type="Pfam" id="PF00999"/>
    </source>
</evidence>
<feature type="transmembrane region" description="Helical" evidence="10">
    <location>
        <begin position="139"/>
        <end position="158"/>
    </location>
</feature>
<keyword evidence="10" id="KW-0997">Cell inner membrane</keyword>
<evidence type="ECO:0000256" key="10">
    <source>
        <dbReference type="RuleBase" id="RU366002"/>
    </source>
</evidence>
<dbReference type="PANTHER" id="PTHR10110">
    <property type="entry name" value="SODIUM/HYDROGEN EXCHANGER"/>
    <property type="match status" value="1"/>
</dbReference>
<feature type="transmembrane region" description="Helical" evidence="10">
    <location>
        <begin position="81"/>
        <end position="99"/>
    </location>
</feature>
<evidence type="ECO:0000256" key="8">
    <source>
        <dbReference type="ARBA" id="ARBA00023136"/>
    </source>
</evidence>
<keyword evidence="13" id="KW-1185">Reference proteome</keyword>
<feature type="transmembrane region" description="Helical" evidence="10">
    <location>
        <begin position="31"/>
        <end position="49"/>
    </location>
</feature>
<name>A0A5R9J9N3_9PROT</name>
<evidence type="ECO:0000256" key="9">
    <source>
        <dbReference type="ARBA" id="ARBA00023201"/>
    </source>
</evidence>
<evidence type="ECO:0000256" key="5">
    <source>
        <dbReference type="ARBA" id="ARBA00022989"/>
    </source>
</evidence>
<organism evidence="12 13">
    <name type="scientific">Lichenicoccus roseus</name>
    <dbReference type="NCBI Taxonomy" id="2683649"/>
    <lineage>
        <taxon>Bacteria</taxon>
        <taxon>Pseudomonadati</taxon>
        <taxon>Pseudomonadota</taxon>
        <taxon>Alphaproteobacteria</taxon>
        <taxon>Acetobacterales</taxon>
        <taxon>Acetobacteraceae</taxon>
        <taxon>Lichenicoccus</taxon>
    </lineage>
</organism>
<keyword evidence="9 10" id="KW-0739">Sodium transport</keyword>
<feature type="transmembrane region" description="Helical" evidence="10">
    <location>
        <begin position="244"/>
        <end position="261"/>
    </location>
</feature>
<feature type="transmembrane region" description="Helical" evidence="10">
    <location>
        <begin position="296"/>
        <end position="316"/>
    </location>
</feature>
<protein>
    <submittedName>
        <fullName evidence="12">Na+/H+ antiporter</fullName>
    </submittedName>
</protein>
<evidence type="ECO:0000256" key="1">
    <source>
        <dbReference type="ARBA" id="ARBA00004651"/>
    </source>
</evidence>
<dbReference type="OrthoDB" id="9809206at2"/>
<feature type="transmembrane region" description="Helical" evidence="10">
    <location>
        <begin position="424"/>
        <end position="443"/>
    </location>
</feature>
<dbReference type="GO" id="GO:0005886">
    <property type="term" value="C:plasma membrane"/>
    <property type="evidence" value="ECO:0007669"/>
    <property type="project" value="UniProtKB-SubCell"/>
</dbReference>
<dbReference type="Proteomes" id="UP000305654">
    <property type="component" value="Unassembled WGS sequence"/>
</dbReference>
<comment type="subcellular location">
    <subcellularLocation>
        <location evidence="10">Cell inner membrane</location>
        <topology evidence="10">Multi-pass membrane protein</topology>
    </subcellularLocation>
    <subcellularLocation>
        <location evidence="1">Cell membrane</location>
        <topology evidence="1">Multi-pass membrane protein</topology>
    </subcellularLocation>
</comment>
<sequence length="578" mass="62777">MRAFCVRAALRATAGLGGVSGFPLYPARMHVAITTLLLMLATTVSSLLSRASRLPLPLPLLQIGFGALIGLSGHGLRLDPAVFMLLFIPPLLFADAYLIPLRELRRLQGIVLALALGLVLFSTLGCGWFIHWLQPEVPLAAAFALAAVLSPTDAVAVGSLMEGRGVPRRLLHILSGEALLNDATGLVCFRFAVAAAMAHNFSATQAGLTFLVVAAGGVAVGLLLAFITVRGIEWLMARDLDEPATHVTLIVLLPFAAYIVADRLDVSGILAAVAAGLLVKRYNNRVLNSRLRASHAVVWPMISFLFNGIIFLLLGVQLPGIVRDAVALSHQHGLPLWRLPATIVLITLSLTGLRLLWIRLMLLVRIARARLRSQAFVRPQHRVTAAMAVAGVRGAITLAAVLSLPIAGDGQAGFPYRDVLVTEAAGVIICSLLLASLLLPVLLRDIRLQTPDPLPREVEAARVALAQAAIAAVEQYRERATDDEAVEIADAMLSEQFERLARLERAPELEDGPDRDSLLRRHRRSAALRLRALRTRRDVLQKLWRSQEINSEAVQEIERELDNEETMLLDEARLVART</sequence>
<dbReference type="InterPro" id="IPR004705">
    <property type="entry name" value="Cation/H_exchanger_CPA1_bac"/>
</dbReference>
<feature type="transmembrane region" description="Helical" evidence="10">
    <location>
        <begin position="111"/>
        <end position="133"/>
    </location>
</feature>
<feature type="domain" description="Cation/H+ exchanger transmembrane" evidence="11">
    <location>
        <begin position="43"/>
        <end position="444"/>
    </location>
</feature>
<evidence type="ECO:0000256" key="2">
    <source>
        <dbReference type="ARBA" id="ARBA00022448"/>
    </source>
</evidence>
<keyword evidence="8 10" id="KW-0472">Membrane</keyword>
<feature type="transmembrane region" description="Helical" evidence="10">
    <location>
        <begin position="210"/>
        <end position="232"/>
    </location>
</feature>
<dbReference type="Gene3D" id="6.10.140.1330">
    <property type="match status" value="1"/>
</dbReference>
<dbReference type="GO" id="GO:0015385">
    <property type="term" value="F:sodium:proton antiporter activity"/>
    <property type="evidence" value="ECO:0007669"/>
    <property type="project" value="InterPro"/>
</dbReference>
<dbReference type="GO" id="GO:0051453">
    <property type="term" value="P:regulation of intracellular pH"/>
    <property type="evidence" value="ECO:0007669"/>
    <property type="project" value="TreeGrafter"/>
</dbReference>
<dbReference type="PANTHER" id="PTHR10110:SF86">
    <property type="entry name" value="SODIUM_HYDROGEN EXCHANGER 7"/>
    <property type="match status" value="1"/>
</dbReference>
<dbReference type="AlphaFoldDB" id="A0A5R9J9N3"/>
<feature type="transmembrane region" description="Helical" evidence="10">
    <location>
        <begin position="336"/>
        <end position="362"/>
    </location>
</feature>
<evidence type="ECO:0000256" key="4">
    <source>
        <dbReference type="ARBA" id="ARBA00022692"/>
    </source>
</evidence>
<keyword evidence="5 10" id="KW-1133">Transmembrane helix</keyword>